<dbReference type="PANTHER" id="PTHR43065">
    <property type="entry name" value="SENSOR HISTIDINE KINASE"/>
    <property type="match status" value="1"/>
</dbReference>
<dbReference type="PROSITE" id="PS50109">
    <property type="entry name" value="HIS_KIN"/>
    <property type="match status" value="1"/>
</dbReference>
<dbReference type="InterPro" id="IPR003594">
    <property type="entry name" value="HATPase_dom"/>
</dbReference>
<keyword evidence="3" id="KW-0597">Phosphoprotein</keyword>
<keyword evidence="8" id="KW-0902">Two-component regulatory system</keyword>
<dbReference type="InterPro" id="IPR003661">
    <property type="entry name" value="HisK_dim/P_dom"/>
</dbReference>
<dbReference type="Proteomes" id="UP001254848">
    <property type="component" value="Unassembled WGS sequence"/>
</dbReference>
<evidence type="ECO:0000259" key="10">
    <source>
        <dbReference type="PROSITE" id="PS50109"/>
    </source>
</evidence>
<feature type="domain" description="PAS" evidence="11">
    <location>
        <begin position="322"/>
        <end position="397"/>
    </location>
</feature>
<evidence type="ECO:0000256" key="2">
    <source>
        <dbReference type="ARBA" id="ARBA00012438"/>
    </source>
</evidence>
<evidence type="ECO:0000256" key="3">
    <source>
        <dbReference type="ARBA" id="ARBA00022553"/>
    </source>
</evidence>
<dbReference type="SUPFAM" id="SSF55874">
    <property type="entry name" value="ATPase domain of HSP90 chaperone/DNA topoisomerase II/histidine kinase"/>
    <property type="match status" value="1"/>
</dbReference>
<dbReference type="PRINTS" id="PR00344">
    <property type="entry name" value="BCTRLSENSOR"/>
</dbReference>
<evidence type="ECO:0000256" key="4">
    <source>
        <dbReference type="ARBA" id="ARBA00022679"/>
    </source>
</evidence>
<feature type="region of interest" description="Disordered" evidence="9">
    <location>
        <begin position="231"/>
        <end position="250"/>
    </location>
</feature>
<keyword evidence="6" id="KW-0418">Kinase</keyword>
<evidence type="ECO:0000256" key="9">
    <source>
        <dbReference type="SAM" id="MobiDB-lite"/>
    </source>
</evidence>
<dbReference type="InterPro" id="IPR029016">
    <property type="entry name" value="GAF-like_dom_sf"/>
</dbReference>
<dbReference type="EC" id="2.7.13.3" evidence="2"/>
<evidence type="ECO:0000313" key="13">
    <source>
        <dbReference type="EMBL" id="MDT8902083.1"/>
    </source>
</evidence>
<dbReference type="Gene3D" id="3.30.450.20">
    <property type="entry name" value="PAS domain"/>
    <property type="match status" value="2"/>
</dbReference>
<reference evidence="13 14" key="1">
    <citation type="submission" date="2023-07" db="EMBL/GenBank/DDBJ databases">
        <title>The novel representative of Negativicutes class, Anaeroselena agilis gen. nov. sp. nov.</title>
        <authorList>
            <person name="Prokofeva M.I."/>
            <person name="Elcheninov A.G."/>
            <person name="Klyukina A."/>
            <person name="Kublanov I.V."/>
            <person name="Frolov E.N."/>
            <person name="Podosokorskaya O.A."/>
        </authorList>
    </citation>
    <scope>NUCLEOTIDE SEQUENCE [LARGE SCALE GENOMIC DNA]</scope>
    <source>
        <strain evidence="13 14">4137-cl</strain>
    </source>
</reference>
<dbReference type="InterPro" id="IPR001610">
    <property type="entry name" value="PAC"/>
</dbReference>
<evidence type="ECO:0000313" key="14">
    <source>
        <dbReference type="Proteomes" id="UP001254848"/>
    </source>
</evidence>
<gene>
    <name evidence="13" type="ORF">Q4T40_12580</name>
</gene>
<dbReference type="RefSeq" id="WP_413780572.1">
    <property type="nucleotide sequence ID" value="NZ_JAUOZS010000001.1"/>
</dbReference>
<evidence type="ECO:0000256" key="8">
    <source>
        <dbReference type="ARBA" id="ARBA00023012"/>
    </source>
</evidence>
<dbReference type="InterPro" id="IPR000014">
    <property type="entry name" value="PAS"/>
</dbReference>
<protein>
    <recommendedName>
        <fullName evidence="2">histidine kinase</fullName>
        <ecNumber evidence="2">2.7.13.3</ecNumber>
    </recommendedName>
</protein>
<feature type="domain" description="Histidine kinase" evidence="10">
    <location>
        <begin position="462"/>
        <end position="666"/>
    </location>
</feature>
<dbReference type="SMART" id="SM00065">
    <property type="entry name" value="GAF"/>
    <property type="match status" value="1"/>
</dbReference>
<dbReference type="SMART" id="SM00086">
    <property type="entry name" value="PAC"/>
    <property type="match status" value="2"/>
</dbReference>
<dbReference type="InterPro" id="IPR004358">
    <property type="entry name" value="Sig_transdc_His_kin-like_C"/>
</dbReference>
<dbReference type="Pfam" id="PF02518">
    <property type="entry name" value="HATPase_c"/>
    <property type="match status" value="1"/>
</dbReference>
<accession>A0ABU3NZ57</accession>
<dbReference type="InterPro" id="IPR000700">
    <property type="entry name" value="PAS-assoc_C"/>
</dbReference>
<organism evidence="13 14">
    <name type="scientific">Anaeroselena agilis</name>
    <dbReference type="NCBI Taxonomy" id="3063788"/>
    <lineage>
        <taxon>Bacteria</taxon>
        <taxon>Bacillati</taxon>
        <taxon>Bacillota</taxon>
        <taxon>Negativicutes</taxon>
        <taxon>Acetonemataceae</taxon>
        <taxon>Anaeroselena</taxon>
    </lineage>
</organism>
<dbReference type="Gene3D" id="3.30.565.10">
    <property type="entry name" value="Histidine kinase-like ATPase, C-terminal domain"/>
    <property type="match status" value="1"/>
</dbReference>
<comment type="caution">
    <text evidence="13">The sequence shown here is derived from an EMBL/GenBank/DDBJ whole genome shotgun (WGS) entry which is preliminary data.</text>
</comment>
<feature type="domain" description="PAC" evidence="12">
    <location>
        <begin position="95"/>
        <end position="145"/>
    </location>
</feature>
<evidence type="ECO:0000259" key="12">
    <source>
        <dbReference type="PROSITE" id="PS50113"/>
    </source>
</evidence>
<dbReference type="InterPro" id="IPR036097">
    <property type="entry name" value="HisK_dim/P_sf"/>
</dbReference>
<dbReference type="PANTHER" id="PTHR43065:SF46">
    <property type="entry name" value="C4-DICARBOXYLATE TRANSPORT SENSOR PROTEIN DCTB"/>
    <property type="match status" value="1"/>
</dbReference>
<dbReference type="PROSITE" id="PS50113">
    <property type="entry name" value="PAC"/>
    <property type="match status" value="1"/>
</dbReference>
<feature type="compositionally biased region" description="Basic and acidic residues" evidence="9">
    <location>
        <begin position="231"/>
        <end position="248"/>
    </location>
</feature>
<dbReference type="Pfam" id="PF13426">
    <property type="entry name" value="PAS_9"/>
    <property type="match status" value="2"/>
</dbReference>
<keyword evidence="5" id="KW-0547">Nucleotide-binding</keyword>
<dbReference type="SUPFAM" id="SSF55785">
    <property type="entry name" value="PYP-like sensor domain (PAS domain)"/>
    <property type="match status" value="2"/>
</dbReference>
<sequence length="667" mass="73864">MEKAKKHASAELAMPRPFFTPSDFVVFNQAHEAILLHNVTSGAIVTMNDKARDMFGLSPDDARNPGIGTLPPGEYPFTAEEAQRRFREAAAGNSQLFEWKARHKSGRDFWVEGFLKRVNIGEHEFVMAIFRDITRRKLSEQRLLLEHGNLTLLKDSFLDVLDKRDESDLLVALAHRACALVDAPYGFIYIYDEASGALELKVPEVGGPLSPAVAPGEGLVGRVWQTGEPAVEQHRRLPSDPEEGREAEPATVAVPLRRGSQMMGVLGLYSPDEDYHFREDEVSLLTRFADLAAVAFANATEHGSLRRGLAASKAAEDALRESEERYRMLFNSINDIIVVAEITPDGLPGLIIDANDTACRRLGYRREELLQRTPVDIVPLEFRGDTREKIELLYAQRHTLNESAYLTSDDQTIPVEVNSHLIHLDERPCVVSIAHDISERKRVEKEIARLDRLNLIGAMAAGIGHEIRNPLTTVRGFLQMLSNKQDLARHSGHFELMIQELDRANAIITEFLSLAKNKAVDLKEGNLNDVIAMLLPLLEAGAILYNKTVKTDLAEIPSLPLDEKEIRQLIINLARNGLDAMPPGGTLTIRTFCEEDQIILSVQDQGRGIPPDLADKIGTPFFTTKEYGVGLGLAVCYSIAARHNAAVSFDSGAGGTTFTVTFPVVQM</sequence>
<dbReference type="SMART" id="SM00387">
    <property type="entry name" value="HATPase_c"/>
    <property type="match status" value="1"/>
</dbReference>
<dbReference type="EMBL" id="JAUOZS010000001">
    <property type="protein sequence ID" value="MDT8902083.1"/>
    <property type="molecule type" value="Genomic_DNA"/>
</dbReference>
<dbReference type="Pfam" id="PF00512">
    <property type="entry name" value="HisKA"/>
    <property type="match status" value="1"/>
</dbReference>
<dbReference type="Gene3D" id="3.30.450.40">
    <property type="match status" value="1"/>
</dbReference>
<keyword evidence="4" id="KW-0808">Transferase</keyword>
<dbReference type="Pfam" id="PF13185">
    <property type="entry name" value="GAF_2"/>
    <property type="match status" value="1"/>
</dbReference>
<comment type="catalytic activity">
    <reaction evidence="1">
        <text>ATP + protein L-histidine = ADP + protein N-phospho-L-histidine.</text>
        <dbReference type="EC" id="2.7.13.3"/>
    </reaction>
</comment>
<proteinExistence type="predicted"/>
<dbReference type="InterPro" id="IPR005467">
    <property type="entry name" value="His_kinase_dom"/>
</dbReference>
<dbReference type="InterPro" id="IPR036890">
    <property type="entry name" value="HATPase_C_sf"/>
</dbReference>
<dbReference type="SMART" id="SM00388">
    <property type="entry name" value="HisKA"/>
    <property type="match status" value="1"/>
</dbReference>
<dbReference type="PROSITE" id="PS50112">
    <property type="entry name" value="PAS"/>
    <property type="match status" value="1"/>
</dbReference>
<keyword evidence="14" id="KW-1185">Reference proteome</keyword>
<evidence type="ECO:0000259" key="11">
    <source>
        <dbReference type="PROSITE" id="PS50112"/>
    </source>
</evidence>
<keyword evidence="7" id="KW-0067">ATP-binding</keyword>
<dbReference type="InterPro" id="IPR003018">
    <property type="entry name" value="GAF"/>
</dbReference>
<dbReference type="CDD" id="cd00130">
    <property type="entry name" value="PAS"/>
    <property type="match status" value="2"/>
</dbReference>
<dbReference type="Gene3D" id="1.10.287.130">
    <property type="match status" value="1"/>
</dbReference>
<name>A0ABU3NZ57_9FIRM</name>
<dbReference type="InterPro" id="IPR035965">
    <property type="entry name" value="PAS-like_dom_sf"/>
</dbReference>
<dbReference type="NCBIfam" id="TIGR00229">
    <property type="entry name" value="sensory_box"/>
    <property type="match status" value="2"/>
</dbReference>
<dbReference type="CDD" id="cd00082">
    <property type="entry name" value="HisKA"/>
    <property type="match status" value="1"/>
</dbReference>
<dbReference type="SUPFAM" id="SSF55781">
    <property type="entry name" value="GAF domain-like"/>
    <property type="match status" value="1"/>
</dbReference>
<evidence type="ECO:0000256" key="5">
    <source>
        <dbReference type="ARBA" id="ARBA00022741"/>
    </source>
</evidence>
<evidence type="ECO:0000256" key="7">
    <source>
        <dbReference type="ARBA" id="ARBA00022840"/>
    </source>
</evidence>
<evidence type="ECO:0000256" key="1">
    <source>
        <dbReference type="ARBA" id="ARBA00000085"/>
    </source>
</evidence>
<dbReference type="SUPFAM" id="SSF47384">
    <property type="entry name" value="Homodimeric domain of signal transducing histidine kinase"/>
    <property type="match status" value="1"/>
</dbReference>
<dbReference type="SMART" id="SM00091">
    <property type="entry name" value="PAS"/>
    <property type="match status" value="2"/>
</dbReference>
<evidence type="ECO:0000256" key="6">
    <source>
        <dbReference type="ARBA" id="ARBA00022777"/>
    </source>
</evidence>